<keyword evidence="1" id="KW-0805">Transcription regulation</keyword>
<comment type="caution">
    <text evidence="5">The sequence shown here is derived from an EMBL/GenBank/DDBJ whole genome shotgun (WGS) entry which is preliminary data.</text>
</comment>
<gene>
    <name evidence="5" type="ORF">GGQ71_002413</name>
</gene>
<dbReference type="PROSITE" id="PS00894">
    <property type="entry name" value="HTH_DEOR_1"/>
    <property type="match status" value="1"/>
</dbReference>
<dbReference type="InterPro" id="IPR014036">
    <property type="entry name" value="DeoR-like_C"/>
</dbReference>
<dbReference type="SUPFAM" id="SSF46785">
    <property type="entry name" value="Winged helix' DNA-binding domain"/>
    <property type="match status" value="1"/>
</dbReference>
<dbReference type="Pfam" id="PF00455">
    <property type="entry name" value="DeoRC"/>
    <property type="match status" value="1"/>
</dbReference>
<name>A0A7W6MUI8_9HYPH</name>
<dbReference type="PANTHER" id="PTHR30363:SF44">
    <property type="entry name" value="AGA OPERON TRANSCRIPTIONAL REPRESSOR-RELATED"/>
    <property type="match status" value="1"/>
</dbReference>
<sequence length="259" mass="27775">MHTPAQERQAKIAELLREEQFLAINTLTERLQISIATARRDLDELEQAGVLRRTHGGAVSVNQVGQDTTYASRAISRQAEKAAIAAVAASMIAEGDAVFLDAGTTALEVAKILSGRKGLTLISNGLDIVAELSRGEGNSIYSVGGEFTDTNRSYRGPLAESFIRQFNADKLILNASSIDLDRGTICTSTPMNASVQKAMIEVSSRVIVVADHSKFTKSSLSVTAKIEDVGVIITDVGTRSIIDAAPEKLRRKFVIANQS</sequence>
<dbReference type="InterPro" id="IPR036388">
    <property type="entry name" value="WH-like_DNA-bd_sf"/>
</dbReference>
<dbReference type="GO" id="GO:0003677">
    <property type="term" value="F:DNA binding"/>
    <property type="evidence" value="ECO:0007669"/>
    <property type="project" value="UniProtKB-KW"/>
</dbReference>
<keyword evidence="3" id="KW-0804">Transcription</keyword>
<keyword evidence="2" id="KW-0238">DNA-binding</keyword>
<evidence type="ECO:0000313" key="6">
    <source>
        <dbReference type="Proteomes" id="UP000544107"/>
    </source>
</evidence>
<dbReference type="SMART" id="SM00420">
    <property type="entry name" value="HTH_DEOR"/>
    <property type="match status" value="1"/>
</dbReference>
<dbReference type="PANTHER" id="PTHR30363">
    <property type="entry name" value="HTH-TYPE TRANSCRIPTIONAL REGULATOR SRLR-RELATED"/>
    <property type="match status" value="1"/>
</dbReference>
<dbReference type="Gene3D" id="3.40.50.1360">
    <property type="match status" value="1"/>
</dbReference>
<evidence type="ECO:0000256" key="1">
    <source>
        <dbReference type="ARBA" id="ARBA00023015"/>
    </source>
</evidence>
<dbReference type="InterPro" id="IPR018356">
    <property type="entry name" value="Tscrpt_reg_HTH_DeoR_CS"/>
</dbReference>
<evidence type="ECO:0000256" key="2">
    <source>
        <dbReference type="ARBA" id="ARBA00023125"/>
    </source>
</evidence>
<organism evidence="5 6">
    <name type="scientific">Allorhizobium taibaishanense</name>
    <dbReference type="NCBI Taxonomy" id="887144"/>
    <lineage>
        <taxon>Bacteria</taxon>
        <taxon>Pseudomonadati</taxon>
        <taxon>Pseudomonadota</taxon>
        <taxon>Alphaproteobacteria</taxon>
        <taxon>Hyphomicrobiales</taxon>
        <taxon>Rhizobiaceae</taxon>
        <taxon>Rhizobium/Agrobacterium group</taxon>
        <taxon>Allorhizobium</taxon>
    </lineage>
</organism>
<dbReference type="GO" id="GO:0003700">
    <property type="term" value="F:DNA-binding transcription factor activity"/>
    <property type="evidence" value="ECO:0007669"/>
    <property type="project" value="InterPro"/>
</dbReference>
<protein>
    <submittedName>
        <fullName evidence="5">DeoR/GlpR family transcriptional regulator of sugar metabolism</fullName>
    </submittedName>
</protein>
<dbReference type="PROSITE" id="PS51000">
    <property type="entry name" value="HTH_DEOR_2"/>
    <property type="match status" value="1"/>
</dbReference>
<feature type="domain" description="HTH deoR-type" evidence="4">
    <location>
        <begin position="5"/>
        <end position="60"/>
    </location>
</feature>
<dbReference type="InterPro" id="IPR036390">
    <property type="entry name" value="WH_DNA-bd_sf"/>
</dbReference>
<dbReference type="Proteomes" id="UP000544107">
    <property type="component" value="Unassembled WGS sequence"/>
</dbReference>
<dbReference type="InterPro" id="IPR001034">
    <property type="entry name" value="DeoR_HTH"/>
</dbReference>
<dbReference type="Gene3D" id="1.10.10.10">
    <property type="entry name" value="Winged helix-like DNA-binding domain superfamily/Winged helix DNA-binding domain"/>
    <property type="match status" value="1"/>
</dbReference>
<reference evidence="5 6" key="1">
    <citation type="submission" date="2020-08" db="EMBL/GenBank/DDBJ databases">
        <title>Genomic Encyclopedia of Type Strains, Phase IV (KMG-IV): sequencing the most valuable type-strain genomes for metagenomic binning, comparative biology and taxonomic classification.</title>
        <authorList>
            <person name="Goeker M."/>
        </authorList>
    </citation>
    <scope>NUCLEOTIDE SEQUENCE [LARGE SCALE GENOMIC DNA]</scope>
    <source>
        <strain evidence="5 6">DSM 100021</strain>
    </source>
</reference>
<proteinExistence type="predicted"/>
<evidence type="ECO:0000313" key="5">
    <source>
        <dbReference type="EMBL" id="MBB4008133.1"/>
    </source>
</evidence>
<dbReference type="EMBL" id="JACIED010000003">
    <property type="protein sequence ID" value="MBB4008133.1"/>
    <property type="molecule type" value="Genomic_DNA"/>
</dbReference>
<dbReference type="InterPro" id="IPR037171">
    <property type="entry name" value="NagB/RpiA_transferase-like"/>
</dbReference>
<dbReference type="Pfam" id="PF08220">
    <property type="entry name" value="HTH_DeoR"/>
    <property type="match status" value="1"/>
</dbReference>
<evidence type="ECO:0000256" key="3">
    <source>
        <dbReference type="ARBA" id="ARBA00023163"/>
    </source>
</evidence>
<dbReference type="SUPFAM" id="SSF100950">
    <property type="entry name" value="NagB/RpiA/CoA transferase-like"/>
    <property type="match status" value="1"/>
</dbReference>
<evidence type="ECO:0000259" key="4">
    <source>
        <dbReference type="PROSITE" id="PS51000"/>
    </source>
</evidence>
<dbReference type="SMART" id="SM01134">
    <property type="entry name" value="DeoRC"/>
    <property type="match status" value="1"/>
</dbReference>
<dbReference type="AlphaFoldDB" id="A0A7W6MUI8"/>
<dbReference type="InterPro" id="IPR050313">
    <property type="entry name" value="Carb_Metab_HTH_regulators"/>
</dbReference>
<accession>A0A7W6MUI8</accession>
<dbReference type="PRINTS" id="PR00037">
    <property type="entry name" value="HTHLACR"/>
</dbReference>